<keyword evidence="2" id="KW-1185">Reference proteome</keyword>
<dbReference type="OrthoDB" id="7616876at2759"/>
<evidence type="ECO:0000313" key="1">
    <source>
        <dbReference type="EMBL" id="GBP61367.1"/>
    </source>
</evidence>
<name>A0A4C1XGP0_EUMVA</name>
<reference evidence="1 2" key="1">
    <citation type="journal article" date="2019" name="Commun. Biol.">
        <title>The bagworm genome reveals a unique fibroin gene that provides high tensile strength.</title>
        <authorList>
            <person name="Kono N."/>
            <person name="Nakamura H."/>
            <person name="Ohtoshi R."/>
            <person name="Tomita M."/>
            <person name="Numata K."/>
            <person name="Arakawa K."/>
        </authorList>
    </citation>
    <scope>NUCLEOTIDE SEQUENCE [LARGE SCALE GENOMIC DNA]</scope>
</reference>
<gene>
    <name evidence="1" type="ORF">EVAR_50849_1</name>
</gene>
<dbReference type="EMBL" id="BGZK01000812">
    <property type="protein sequence ID" value="GBP61367.1"/>
    <property type="molecule type" value="Genomic_DNA"/>
</dbReference>
<dbReference type="Proteomes" id="UP000299102">
    <property type="component" value="Unassembled WGS sequence"/>
</dbReference>
<sequence length="196" mass="21638">MVPDGGETQNTTGVKPTALSKCKPLPPFFLGKKMSGIQSLPPVTDCVLITQMRRISQICRALYNQGGPAQCDFSQTYGHAPAHSHKDSRYVKCTVPHWTKECTRPKDLEGKSLFVLVGESQRGEELAGCPLRRQLVRPAQSIPLGEDIQTIMSVLRVVKGAGFAESATDFRKAQRGEDRLAVILRHQDLLIQLETL</sequence>
<protein>
    <submittedName>
        <fullName evidence="1">Uncharacterized protein</fullName>
    </submittedName>
</protein>
<comment type="caution">
    <text evidence="1">The sequence shown here is derived from an EMBL/GenBank/DDBJ whole genome shotgun (WGS) entry which is preliminary data.</text>
</comment>
<organism evidence="1 2">
    <name type="scientific">Eumeta variegata</name>
    <name type="common">Bagworm moth</name>
    <name type="synonym">Eumeta japonica</name>
    <dbReference type="NCBI Taxonomy" id="151549"/>
    <lineage>
        <taxon>Eukaryota</taxon>
        <taxon>Metazoa</taxon>
        <taxon>Ecdysozoa</taxon>
        <taxon>Arthropoda</taxon>
        <taxon>Hexapoda</taxon>
        <taxon>Insecta</taxon>
        <taxon>Pterygota</taxon>
        <taxon>Neoptera</taxon>
        <taxon>Endopterygota</taxon>
        <taxon>Lepidoptera</taxon>
        <taxon>Glossata</taxon>
        <taxon>Ditrysia</taxon>
        <taxon>Tineoidea</taxon>
        <taxon>Psychidae</taxon>
        <taxon>Oiketicinae</taxon>
        <taxon>Eumeta</taxon>
    </lineage>
</organism>
<accession>A0A4C1XGP0</accession>
<proteinExistence type="predicted"/>
<evidence type="ECO:0000313" key="2">
    <source>
        <dbReference type="Proteomes" id="UP000299102"/>
    </source>
</evidence>
<dbReference type="AlphaFoldDB" id="A0A4C1XGP0"/>